<feature type="compositionally biased region" description="Basic and acidic residues" evidence="1">
    <location>
        <begin position="149"/>
        <end position="159"/>
    </location>
</feature>
<reference evidence="2" key="1">
    <citation type="journal article" date="2023" name="Science">
        <title>Genome structures resolve the early diversification of teleost fishes.</title>
        <authorList>
            <person name="Parey E."/>
            <person name="Louis A."/>
            <person name="Montfort J."/>
            <person name="Bouchez O."/>
            <person name="Roques C."/>
            <person name="Iampietro C."/>
            <person name="Lluch J."/>
            <person name="Castinel A."/>
            <person name="Donnadieu C."/>
            <person name="Desvignes T."/>
            <person name="Floi Bucao C."/>
            <person name="Jouanno E."/>
            <person name="Wen M."/>
            <person name="Mejri S."/>
            <person name="Dirks R."/>
            <person name="Jansen H."/>
            <person name="Henkel C."/>
            <person name="Chen W.J."/>
            <person name="Zahm M."/>
            <person name="Cabau C."/>
            <person name="Klopp C."/>
            <person name="Thompson A.W."/>
            <person name="Robinson-Rechavi M."/>
            <person name="Braasch I."/>
            <person name="Lecointre G."/>
            <person name="Bobe J."/>
            <person name="Postlethwait J.H."/>
            <person name="Berthelot C."/>
            <person name="Roest Crollius H."/>
            <person name="Guiguen Y."/>
        </authorList>
    </citation>
    <scope>NUCLEOTIDE SEQUENCE</scope>
    <source>
        <strain evidence="2">WJC10195</strain>
    </source>
</reference>
<protein>
    <submittedName>
        <fullName evidence="2">Uncharacterized protein</fullName>
    </submittedName>
</protein>
<dbReference type="AlphaFoldDB" id="A0A9Q1IDW2"/>
<feature type="region of interest" description="Disordered" evidence="1">
    <location>
        <begin position="142"/>
        <end position="172"/>
    </location>
</feature>
<organism evidence="2 3">
    <name type="scientific">Synaphobranchus kaupii</name>
    <name type="common">Kaup's arrowtooth eel</name>
    <dbReference type="NCBI Taxonomy" id="118154"/>
    <lineage>
        <taxon>Eukaryota</taxon>
        <taxon>Metazoa</taxon>
        <taxon>Chordata</taxon>
        <taxon>Craniata</taxon>
        <taxon>Vertebrata</taxon>
        <taxon>Euteleostomi</taxon>
        <taxon>Actinopterygii</taxon>
        <taxon>Neopterygii</taxon>
        <taxon>Teleostei</taxon>
        <taxon>Anguilliformes</taxon>
        <taxon>Synaphobranchidae</taxon>
        <taxon>Synaphobranchus</taxon>
    </lineage>
</organism>
<keyword evidence="3" id="KW-1185">Reference proteome</keyword>
<feature type="region of interest" description="Disordered" evidence="1">
    <location>
        <begin position="1"/>
        <end position="31"/>
    </location>
</feature>
<dbReference type="EMBL" id="JAINUF010000020">
    <property type="protein sequence ID" value="KAJ8336031.1"/>
    <property type="molecule type" value="Genomic_DNA"/>
</dbReference>
<evidence type="ECO:0000313" key="2">
    <source>
        <dbReference type="EMBL" id="KAJ8336031.1"/>
    </source>
</evidence>
<dbReference type="Proteomes" id="UP001152622">
    <property type="component" value="Chromosome 20"/>
</dbReference>
<evidence type="ECO:0000313" key="3">
    <source>
        <dbReference type="Proteomes" id="UP001152622"/>
    </source>
</evidence>
<proteinExistence type="predicted"/>
<sequence>MVPFKQKQGDKRQGLGFRGFERGGEENVTDRLKPLCGPFEAGLSAQPVQLRGWTQQLHSGGGGHNTEPGLRSRSLRFTAAPKTSALGLRVIPGALTMATADPRKARPEASPRVRWSDDTGCAAQPRHSALFWIVRANVSRQGAPLRPVPRKDAEREYHSCRFLPGQTEKSSD</sequence>
<evidence type="ECO:0000256" key="1">
    <source>
        <dbReference type="SAM" id="MobiDB-lite"/>
    </source>
</evidence>
<gene>
    <name evidence="2" type="ORF">SKAU_G00393740</name>
</gene>
<accession>A0A9Q1IDW2</accession>
<feature type="compositionally biased region" description="Basic and acidic residues" evidence="1">
    <location>
        <begin position="101"/>
        <end position="117"/>
    </location>
</feature>
<comment type="caution">
    <text evidence="2">The sequence shown here is derived from an EMBL/GenBank/DDBJ whole genome shotgun (WGS) entry which is preliminary data.</text>
</comment>
<name>A0A9Q1IDW2_SYNKA</name>
<feature type="compositionally biased region" description="Basic and acidic residues" evidence="1">
    <location>
        <begin position="7"/>
        <end position="31"/>
    </location>
</feature>
<feature type="region of interest" description="Disordered" evidence="1">
    <location>
        <begin position="101"/>
        <end position="120"/>
    </location>
</feature>